<sequence>MKVGDRVRFLHGKEEGKITRMLDRSLVEVEIEDGFAIPVLQSELVIISADESTSFDLPDQKSVGQKTANMPKKPNAPEGIKGYFAAIIPLNDQLSSIYLLNLTDNDLLVMANEINSRNEEKTLIAEKLFGQSYLKITERNFDHINTWPPLSITILAETAKWAIPGRPEKITLNIKPKHFQKEMQQVALLNKKGYLVPLSQSQSSHITPLSLDADKLKNSFFEDKEEKLNHTTKGGAAEAEVDLHIEAIDPNYEKLPKDEILRIQLSTFENKLDQAIVAGLEEIVFIHGVGNGILKNNIHKILSESTAIKFFKDAKKEKFGYGATHVKIK</sequence>
<dbReference type="Gene3D" id="2.60.40.1600">
    <property type="entry name" value="Smr-associated-like"/>
    <property type="match status" value="1"/>
</dbReference>
<evidence type="ECO:0000313" key="2">
    <source>
        <dbReference type="EMBL" id="PTB97470.1"/>
    </source>
</evidence>
<evidence type="ECO:0000259" key="1">
    <source>
        <dbReference type="PROSITE" id="PS50828"/>
    </source>
</evidence>
<gene>
    <name evidence="2" type="ORF">C9994_02830</name>
</gene>
<name>A0A2T4DUI7_9BACT</name>
<dbReference type="InterPro" id="IPR036063">
    <property type="entry name" value="Smr_dom_sf"/>
</dbReference>
<comment type="caution">
    <text evidence="2">The sequence shown here is derived from an EMBL/GenBank/DDBJ whole genome shotgun (WGS) entry which is preliminary data.</text>
</comment>
<proteinExistence type="predicted"/>
<dbReference type="Pfam" id="PF01713">
    <property type="entry name" value="Smr"/>
    <property type="match status" value="1"/>
</dbReference>
<accession>A0A2T4DUI7</accession>
<organism evidence="2 3">
    <name type="scientific">Marivirga lumbricoides</name>
    <dbReference type="NCBI Taxonomy" id="1046115"/>
    <lineage>
        <taxon>Bacteria</taxon>
        <taxon>Pseudomonadati</taxon>
        <taxon>Bacteroidota</taxon>
        <taxon>Cytophagia</taxon>
        <taxon>Cytophagales</taxon>
        <taxon>Marivirgaceae</taxon>
        <taxon>Marivirga</taxon>
    </lineage>
</organism>
<dbReference type="PROSITE" id="PS50828">
    <property type="entry name" value="SMR"/>
    <property type="match status" value="1"/>
</dbReference>
<dbReference type="InterPro" id="IPR036781">
    <property type="entry name" value="Smr_assoc-like_sf"/>
</dbReference>
<protein>
    <recommendedName>
        <fullName evidence="1">Smr domain-containing protein</fullName>
    </recommendedName>
</protein>
<dbReference type="Gene3D" id="3.30.1370.110">
    <property type="match status" value="1"/>
</dbReference>
<dbReference type="Proteomes" id="UP000240608">
    <property type="component" value="Unassembled WGS sequence"/>
</dbReference>
<dbReference type="AlphaFoldDB" id="A0A2T4DUI7"/>
<feature type="domain" description="Smr" evidence="1">
    <location>
        <begin position="269"/>
        <end position="329"/>
    </location>
</feature>
<dbReference type="EMBL" id="PYVU01000013">
    <property type="protein sequence ID" value="PTB97470.1"/>
    <property type="molecule type" value="Genomic_DNA"/>
</dbReference>
<reference evidence="2 3" key="1">
    <citation type="submission" date="2018-03" db="EMBL/GenBank/DDBJ databases">
        <title>Cross-interface Injection: A General Nanoliter Liquid Handling Method Applied to Single Cells Genome Amplification Automated Nanoliter Liquid Handling Applied to Single Cell Multiple Displacement Amplification.</title>
        <authorList>
            <person name="Yun J."/>
            <person name="Xu P."/>
            <person name="Xu J."/>
            <person name="Dai X."/>
            <person name="Wang Y."/>
            <person name="Zheng X."/>
            <person name="Cao C."/>
            <person name="Yi Q."/>
            <person name="Zhu Y."/>
            <person name="Wang L."/>
            <person name="Dong Z."/>
            <person name="Huang Y."/>
            <person name="Huang L."/>
            <person name="Du W."/>
        </authorList>
    </citation>
    <scope>NUCLEOTIDE SEQUENCE [LARGE SCALE GENOMIC DNA]</scope>
    <source>
        <strain evidence="2 3">Z-D1-2</strain>
    </source>
</reference>
<evidence type="ECO:0000313" key="3">
    <source>
        <dbReference type="Proteomes" id="UP000240608"/>
    </source>
</evidence>
<dbReference type="InterPro" id="IPR002625">
    <property type="entry name" value="Smr_dom"/>
</dbReference>